<organism evidence="2 3">
    <name type="scientific">Bartonella raoultii</name>
    <dbReference type="NCBI Taxonomy" id="1457020"/>
    <lineage>
        <taxon>Bacteria</taxon>
        <taxon>Pseudomonadati</taxon>
        <taxon>Pseudomonadota</taxon>
        <taxon>Alphaproteobacteria</taxon>
        <taxon>Hyphomicrobiales</taxon>
        <taxon>Bartonellaceae</taxon>
        <taxon>Bartonella</taxon>
    </lineage>
</organism>
<accession>A0ABS7I5I9</accession>
<dbReference type="RefSeq" id="WP_220717462.1">
    <property type="nucleotide sequence ID" value="NZ_JAIFRO010000005.1"/>
</dbReference>
<keyword evidence="3" id="KW-1185">Reference proteome</keyword>
<keyword evidence="1" id="KW-1133">Transmembrane helix</keyword>
<dbReference type="EMBL" id="JAIFRO010000005">
    <property type="protein sequence ID" value="MBX4336124.1"/>
    <property type="molecule type" value="Genomic_DNA"/>
</dbReference>
<name>A0ABS7I5I9_9HYPH</name>
<gene>
    <name evidence="2" type="ORF">K3248_05915</name>
</gene>
<reference evidence="2 3" key="1">
    <citation type="submission" date="2021-08" db="EMBL/GenBank/DDBJ databases">
        <title>Bartonella raoulti 094 sp. nov.</title>
        <authorList>
            <person name="Zgheib R."/>
            <person name="Hammoud A."/>
        </authorList>
    </citation>
    <scope>NUCLEOTIDE SEQUENCE [LARGE SCALE GENOMIC DNA]</scope>
    <source>
        <strain evidence="2 3">094</strain>
    </source>
</reference>
<sequence length="125" mass="13931">MIDLFRNYMLTILIVFAFFLSQIVNVNANQFNHYAEQEKTSVSLIEIGKKKVSDIYTLLYTSNFTDRGKDTPLIEGKVEKVFEPVTITLGVFSTIGAIGFGFLTGTVMALFSAIIGWGIGKHKVK</sequence>
<keyword evidence="1" id="KW-0472">Membrane</keyword>
<evidence type="ECO:0000313" key="2">
    <source>
        <dbReference type="EMBL" id="MBX4336124.1"/>
    </source>
</evidence>
<evidence type="ECO:0000256" key="1">
    <source>
        <dbReference type="SAM" id="Phobius"/>
    </source>
</evidence>
<evidence type="ECO:0008006" key="4">
    <source>
        <dbReference type="Google" id="ProtNLM"/>
    </source>
</evidence>
<proteinExistence type="predicted"/>
<protein>
    <recommendedName>
        <fullName evidence="4">Protein-disulfide reductase</fullName>
    </recommendedName>
</protein>
<comment type="caution">
    <text evidence="2">The sequence shown here is derived from an EMBL/GenBank/DDBJ whole genome shotgun (WGS) entry which is preliminary data.</text>
</comment>
<keyword evidence="1" id="KW-0812">Transmembrane</keyword>
<dbReference type="Proteomes" id="UP000746918">
    <property type="component" value="Unassembled WGS sequence"/>
</dbReference>
<evidence type="ECO:0000313" key="3">
    <source>
        <dbReference type="Proteomes" id="UP000746918"/>
    </source>
</evidence>
<feature type="transmembrane region" description="Helical" evidence="1">
    <location>
        <begin position="91"/>
        <end position="119"/>
    </location>
</feature>